<protein>
    <submittedName>
        <fullName evidence="1">Uncharacterized protein</fullName>
    </submittedName>
</protein>
<accession>X1KI11</accession>
<gene>
    <name evidence="1" type="ORF">S06H3_10254</name>
</gene>
<dbReference type="EMBL" id="BARV01004716">
    <property type="protein sequence ID" value="GAI06323.1"/>
    <property type="molecule type" value="Genomic_DNA"/>
</dbReference>
<reference evidence="1" key="1">
    <citation type="journal article" date="2014" name="Front. Microbiol.">
        <title>High frequency of phylogenetically diverse reductive dehalogenase-homologous genes in deep subseafloor sedimentary metagenomes.</title>
        <authorList>
            <person name="Kawai M."/>
            <person name="Futagami T."/>
            <person name="Toyoda A."/>
            <person name="Takaki Y."/>
            <person name="Nishi S."/>
            <person name="Hori S."/>
            <person name="Arai W."/>
            <person name="Tsubouchi T."/>
            <person name="Morono Y."/>
            <person name="Uchiyama I."/>
            <person name="Ito T."/>
            <person name="Fujiyama A."/>
            <person name="Inagaki F."/>
            <person name="Takami H."/>
        </authorList>
    </citation>
    <scope>NUCLEOTIDE SEQUENCE</scope>
    <source>
        <strain evidence="1">Expedition CK06-06</strain>
    </source>
</reference>
<organism evidence="1">
    <name type="scientific">marine sediment metagenome</name>
    <dbReference type="NCBI Taxonomy" id="412755"/>
    <lineage>
        <taxon>unclassified sequences</taxon>
        <taxon>metagenomes</taxon>
        <taxon>ecological metagenomes</taxon>
    </lineage>
</organism>
<name>X1KI11_9ZZZZ</name>
<evidence type="ECO:0000313" key="1">
    <source>
        <dbReference type="EMBL" id="GAI06323.1"/>
    </source>
</evidence>
<dbReference type="AlphaFoldDB" id="X1KI11"/>
<comment type="caution">
    <text evidence="1">The sequence shown here is derived from an EMBL/GenBank/DDBJ whole genome shotgun (WGS) entry which is preliminary data.</text>
</comment>
<feature type="non-terminal residue" evidence="1">
    <location>
        <position position="1"/>
    </location>
</feature>
<sequence length="77" mass="9252">EYSKIKQVLDFCEYVSYLMISKYLSLKEVKALYVPAILDWGKWFKPYIVHRQEKAGEDVYKYFMLAYKKLSGRNNNV</sequence>
<proteinExistence type="predicted"/>